<sequence>MQQTLWAGLLTLPGALPKPRLHKRCAKLGLPDERGRGIADFKIDCAYSFDECLDEEFSQDTIIEHEACGHKFTIKFADQLVKLHKVYEFEQEGCSASRCIALKPTTQRIQSVTCPMCHGPFSLRHRYGRLENAASLFELDWKFSQAQARELALALDLNAQQLCEPVDGHIVDPDALLFTAAELGRILGECMSEGPSARLTREAERRGGDPVEAPGALPLKVEVQCRQHLAKCFQLLIRHCAAQAAAILRDRKFTWDEPEVAHDQAVEAFVDKPEGGPPVRRAVLYFEEGMTQLDEAIAKMERHQHWAGYATLVLDRVGLMQLQIRNLLYLDNDILCTVTLGKSLEDAKGMQQNLLQEAHDLLQLCNRLDGGPH</sequence>
<keyword evidence="2" id="KW-1185">Reference proteome</keyword>
<dbReference type="EMBL" id="JALJOQ010000008">
    <property type="protein sequence ID" value="KAK9812216.1"/>
    <property type="molecule type" value="Genomic_DNA"/>
</dbReference>
<name>A0AAW1PFF3_9CHLO</name>
<organism evidence="1 2">
    <name type="scientific">Symbiochloris irregularis</name>
    <dbReference type="NCBI Taxonomy" id="706552"/>
    <lineage>
        <taxon>Eukaryota</taxon>
        <taxon>Viridiplantae</taxon>
        <taxon>Chlorophyta</taxon>
        <taxon>core chlorophytes</taxon>
        <taxon>Trebouxiophyceae</taxon>
        <taxon>Trebouxiales</taxon>
        <taxon>Trebouxiaceae</taxon>
        <taxon>Symbiochloris</taxon>
    </lineage>
</organism>
<protein>
    <submittedName>
        <fullName evidence="1">Uncharacterized protein</fullName>
    </submittedName>
</protein>
<dbReference type="AlphaFoldDB" id="A0AAW1PFF3"/>
<accession>A0AAW1PFF3</accession>
<evidence type="ECO:0000313" key="2">
    <source>
        <dbReference type="Proteomes" id="UP001465755"/>
    </source>
</evidence>
<evidence type="ECO:0000313" key="1">
    <source>
        <dbReference type="EMBL" id="KAK9812216.1"/>
    </source>
</evidence>
<comment type="caution">
    <text evidence="1">The sequence shown here is derived from an EMBL/GenBank/DDBJ whole genome shotgun (WGS) entry which is preliminary data.</text>
</comment>
<gene>
    <name evidence="1" type="ORF">WJX73_004783</name>
</gene>
<proteinExistence type="predicted"/>
<dbReference type="Proteomes" id="UP001465755">
    <property type="component" value="Unassembled WGS sequence"/>
</dbReference>
<reference evidence="1 2" key="1">
    <citation type="journal article" date="2024" name="Nat. Commun.">
        <title>Phylogenomics reveals the evolutionary origins of lichenization in chlorophyte algae.</title>
        <authorList>
            <person name="Puginier C."/>
            <person name="Libourel C."/>
            <person name="Otte J."/>
            <person name="Skaloud P."/>
            <person name="Haon M."/>
            <person name="Grisel S."/>
            <person name="Petersen M."/>
            <person name="Berrin J.G."/>
            <person name="Delaux P.M."/>
            <person name="Dal Grande F."/>
            <person name="Keller J."/>
        </authorList>
    </citation>
    <scope>NUCLEOTIDE SEQUENCE [LARGE SCALE GENOMIC DNA]</scope>
    <source>
        <strain evidence="1 2">SAG 2036</strain>
    </source>
</reference>